<feature type="region of interest" description="Disordered" evidence="1">
    <location>
        <begin position="85"/>
        <end position="162"/>
    </location>
</feature>
<keyword evidence="3" id="KW-1185">Reference proteome</keyword>
<name>A0AA88LE81_ARTSF</name>
<protein>
    <submittedName>
        <fullName evidence="2">Uncharacterized protein</fullName>
    </submittedName>
</protein>
<dbReference type="Proteomes" id="UP001187531">
    <property type="component" value="Unassembled WGS sequence"/>
</dbReference>
<feature type="compositionally biased region" description="Basic and acidic residues" evidence="1">
    <location>
        <begin position="54"/>
        <end position="71"/>
    </location>
</feature>
<dbReference type="EMBL" id="JAVRJZ010000006">
    <property type="protein sequence ID" value="KAK2721511.1"/>
    <property type="molecule type" value="Genomic_DNA"/>
</dbReference>
<evidence type="ECO:0000256" key="1">
    <source>
        <dbReference type="SAM" id="MobiDB-lite"/>
    </source>
</evidence>
<reference evidence="2" key="1">
    <citation type="submission" date="2023-07" db="EMBL/GenBank/DDBJ databases">
        <title>Chromosome-level genome assembly of Artemia franciscana.</title>
        <authorList>
            <person name="Jo E."/>
        </authorList>
    </citation>
    <scope>NUCLEOTIDE SEQUENCE</scope>
    <source>
        <tissue evidence="2">Whole body</tissue>
    </source>
</reference>
<comment type="caution">
    <text evidence="2">The sequence shown here is derived from an EMBL/GenBank/DDBJ whole genome shotgun (WGS) entry which is preliminary data.</text>
</comment>
<feature type="compositionally biased region" description="Basic and acidic residues" evidence="1">
    <location>
        <begin position="120"/>
        <end position="130"/>
    </location>
</feature>
<feature type="compositionally biased region" description="Polar residues" evidence="1">
    <location>
        <begin position="131"/>
        <end position="143"/>
    </location>
</feature>
<feature type="region of interest" description="Disordered" evidence="1">
    <location>
        <begin position="52"/>
        <end position="71"/>
    </location>
</feature>
<evidence type="ECO:0000313" key="3">
    <source>
        <dbReference type="Proteomes" id="UP001187531"/>
    </source>
</evidence>
<sequence>MEFETADILKNVKDGANEHDVNTPRKAEAITNIEYSEDVDEGRNNLHQFITKNGDLKDDTQNDIKGDATDPCKETVHMTKAQDLIEMGAKTPGKREPITNIQYSEDVDEESNNVCQSLTKDGDLKDDTQNDVKGSSSYIPSNTEFEEDTMANNFADRRRRSP</sequence>
<dbReference type="AlphaFoldDB" id="A0AA88LE81"/>
<organism evidence="2 3">
    <name type="scientific">Artemia franciscana</name>
    <name type="common">Brine shrimp</name>
    <name type="synonym">Artemia sanfranciscana</name>
    <dbReference type="NCBI Taxonomy" id="6661"/>
    <lineage>
        <taxon>Eukaryota</taxon>
        <taxon>Metazoa</taxon>
        <taxon>Ecdysozoa</taxon>
        <taxon>Arthropoda</taxon>
        <taxon>Crustacea</taxon>
        <taxon>Branchiopoda</taxon>
        <taxon>Anostraca</taxon>
        <taxon>Artemiidae</taxon>
        <taxon>Artemia</taxon>
    </lineage>
</organism>
<accession>A0AA88LE81</accession>
<gene>
    <name evidence="2" type="ORF">QYM36_003710</name>
</gene>
<proteinExistence type="predicted"/>
<evidence type="ECO:0000313" key="2">
    <source>
        <dbReference type="EMBL" id="KAK2721511.1"/>
    </source>
</evidence>